<keyword evidence="1" id="KW-1133">Transmembrane helix</keyword>
<keyword evidence="4" id="KW-0808">Transferase</keyword>
<evidence type="ECO:0000259" key="2">
    <source>
        <dbReference type="Pfam" id="PF01757"/>
    </source>
</evidence>
<dbReference type="InterPro" id="IPR050879">
    <property type="entry name" value="Acyltransferase_3"/>
</dbReference>
<proteinExistence type="predicted"/>
<feature type="transmembrane region" description="Helical" evidence="1">
    <location>
        <begin position="142"/>
        <end position="163"/>
    </location>
</feature>
<feature type="transmembrane region" description="Helical" evidence="1">
    <location>
        <begin position="41"/>
        <end position="61"/>
    </location>
</feature>
<evidence type="ECO:0000313" key="4">
    <source>
        <dbReference type="EMBL" id="MFL9924581.1"/>
    </source>
</evidence>
<feature type="transmembrane region" description="Helical" evidence="1">
    <location>
        <begin position="170"/>
        <end position="190"/>
    </location>
</feature>
<dbReference type="RefSeq" id="WP_408157367.1">
    <property type="nucleotide sequence ID" value="NZ_JAQQFM010000004.1"/>
</dbReference>
<evidence type="ECO:0000256" key="1">
    <source>
        <dbReference type="SAM" id="Phobius"/>
    </source>
</evidence>
<sequence length="670" mass="75816">MTRQSNPPIHLQYRPDIDGLRAVAVLSVVIFHAFPEMLRGGFVGVDVFFVISGYLISAIIFESSSKGHFSFREFYIRRIRRIFPALILVMSASLLLGWYVLLSDEYKQLGKHIAAGASFISNWILFAETGYFDNSADTKPLLHLWSLGIEEQFYIIWPILVWLLWKRRALFLAAAVSVLLLSFALNVRAVSLNPVEAFYLPHTRFWELLGGGLLAYLSRNQSSSSLASRIRQYGWVPPITEPSIRNICSLFGAVLLAYGFEHINKELPFPGKWAALPVLATILLIYAGPNAWFNRTVLSNRLAVWIGSISFPLYLWHWPLLSFARIIESKTPEPAVRLFLVAAAVFLAWLTYRLIERPIRFKSSGTWTAAACAILITMIGCAGYVTYQNEGWPYRTSIRDYANNRNELIRTAEIDKQCLEYAGATGPLLPYCRFSNMRSASTFAIVGDSHAHVAFPGIAEHLQLRHINSVLLANSSCPPLLGVPIYGQTESEKLDCARRIRELIDLVIAKKDIQKIFLIMRGPIYFTGTEPLTGPLDVLHGRAVSVETYMEGLQQTIDELSRHNKQVFLLLENPELEHPPELCLPRPLRWDTKNCALEKSAVMLRQQSYITWARNLKNVTLIESLDTFCPNSECRIFDSKGTLMYADDDHLSVAGSRFQVTNLLSKYLDN</sequence>
<keyword evidence="4" id="KW-0012">Acyltransferase</keyword>
<dbReference type="Proteomes" id="UP001629246">
    <property type="component" value="Unassembled WGS sequence"/>
</dbReference>
<dbReference type="GO" id="GO:0016746">
    <property type="term" value="F:acyltransferase activity"/>
    <property type="evidence" value="ECO:0007669"/>
    <property type="project" value="UniProtKB-KW"/>
</dbReference>
<dbReference type="PANTHER" id="PTHR23028:SF53">
    <property type="entry name" value="ACYL_TRANSF_3 DOMAIN-CONTAINING PROTEIN"/>
    <property type="match status" value="1"/>
</dbReference>
<feature type="transmembrane region" description="Helical" evidence="1">
    <location>
        <begin position="335"/>
        <end position="355"/>
    </location>
</feature>
<keyword evidence="1" id="KW-0472">Membrane</keyword>
<keyword evidence="5" id="KW-1185">Reference proteome</keyword>
<keyword evidence="1" id="KW-0812">Transmembrane</keyword>
<name>A0ABW9A6U7_9BURK</name>
<dbReference type="EMBL" id="JAQQFM010000004">
    <property type="protein sequence ID" value="MFL9924581.1"/>
    <property type="molecule type" value="Genomic_DNA"/>
</dbReference>
<protein>
    <submittedName>
        <fullName evidence="4">Acyltransferase family protein</fullName>
    </submittedName>
</protein>
<evidence type="ECO:0000313" key="5">
    <source>
        <dbReference type="Proteomes" id="UP001629246"/>
    </source>
</evidence>
<dbReference type="Pfam" id="PF19040">
    <property type="entry name" value="SGNH"/>
    <property type="match status" value="1"/>
</dbReference>
<feature type="transmembrane region" description="Helical" evidence="1">
    <location>
        <begin position="273"/>
        <end position="292"/>
    </location>
</feature>
<comment type="caution">
    <text evidence="4">The sequence shown here is derived from an EMBL/GenBank/DDBJ whole genome shotgun (WGS) entry which is preliminary data.</text>
</comment>
<feature type="domain" description="SGNH" evidence="3">
    <location>
        <begin position="428"/>
        <end position="658"/>
    </location>
</feature>
<feature type="domain" description="Acyltransferase 3" evidence="2">
    <location>
        <begin position="16"/>
        <end position="353"/>
    </location>
</feature>
<feature type="transmembrane region" description="Helical" evidence="1">
    <location>
        <begin position="367"/>
        <end position="387"/>
    </location>
</feature>
<feature type="transmembrane region" description="Helical" evidence="1">
    <location>
        <begin position="304"/>
        <end position="323"/>
    </location>
</feature>
<dbReference type="InterPro" id="IPR043968">
    <property type="entry name" value="SGNH"/>
</dbReference>
<organism evidence="4 5">
    <name type="scientific">Herbaspirillum lusitanum</name>
    <dbReference type="NCBI Taxonomy" id="213312"/>
    <lineage>
        <taxon>Bacteria</taxon>
        <taxon>Pseudomonadati</taxon>
        <taxon>Pseudomonadota</taxon>
        <taxon>Betaproteobacteria</taxon>
        <taxon>Burkholderiales</taxon>
        <taxon>Oxalobacteraceae</taxon>
        <taxon>Herbaspirillum</taxon>
    </lineage>
</organism>
<gene>
    <name evidence="4" type="ORF">PQR62_09915</name>
</gene>
<accession>A0ABW9A6U7</accession>
<dbReference type="InterPro" id="IPR002656">
    <property type="entry name" value="Acyl_transf_3_dom"/>
</dbReference>
<dbReference type="PANTHER" id="PTHR23028">
    <property type="entry name" value="ACETYLTRANSFERASE"/>
    <property type="match status" value="1"/>
</dbReference>
<reference evidence="4 5" key="1">
    <citation type="journal article" date="2024" name="Chem. Sci.">
        <title>Discovery of megapolipeptins by genome mining of a Burkholderiales bacteria collection.</title>
        <authorList>
            <person name="Paulo B.S."/>
            <person name="Recchia M.J.J."/>
            <person name="Lee S."/>
            <person name="Fergusson C.H."/>
            <person name="Romanowski S.B."/>
            <person name="Hernandez A."/>
            <person name="Krull N."/>
            <person name="Liu D.Y."/>
            <person name="Cavanagh H."/>
            <person name="Bos A."/>
            <person name="Gray C.A."/>
            <person name="Murphy B.T."/>
            <person name="Linington R.G."/>
            <person name="Eustaquio A.S."/>
        </authorList>
    </citation>
    <scope>NUCLEOTIDE SEQUENCE [LARGE SCALE GENOMIC DNA]</scope>
    <source>
        <strain evidence="4 5">RL21-008-BIB-A</strain>
    </source>
</reference>
<feature type="transmembrane region" description="Helical" evidence="1">
    <location>
        <begin position="82"/>
        <end position="101"/>
    </location>
</feature>
<dbReference type="Pfam" id="PF01757">
    <property type="entry name" value="Acyl_transf_3"/>
    <property type="match status" value="1"/>
</dbReference>
<evidence type="ECO:0000259" key="3">
    <source>
        <dbReference type="Pfam" id="PF19040"/>
    </source>
</evidence>